<dbReference type="GO" id="GO:0032259">
    <property type="term" value="P:methylation"/>
    <property type="evidence" value="ECO:0007669"/>
    <property type="project" value="UniProtKB-KW"/>
</dbReference>
<dbReference type="SUPFAM" id="SSF53335">
    <property type="entry name" value="S-adenosyl-L-methionine-dependent methyltransferases"/>
    <property type="match status" value="1"/>
</dbReference>
<name>S6TLB8_PSESF</name>
<evidence type="ECO:0000256" key="4">
    <source>
        <dbReference type="ARBA" id="ARBA00047942"/>
    </source>
</evidence>
<evidence type="ECO:0000256" key="1">
    <source>
        <dbReference type="ARBA" id="ARBA00011900"/>
    </source>
</evidence>
<reference evidence="6 7" key="1">
    <citation type="journal article" date="2013" name="PLoS Pathog.">
        <title>Genomic analysis of the Kiwifruit pathogen Pseudomonas syringae pv. actinidiae provides insight into the origins of an emergent plant disease.</title>
        <authorList>
            <person name="McCann H.C."/>
            <person name="Rikkerink E.H."/>
            <person name="Bertels F."/>
            <person name="Fiers M."/>
            <person name="Lu A."/>
            <person name="Rees-George J."/>
            <person name="Andersen M.T."/>
            <person name="Gleave A.P."/>
            <person name="Haubold B."/>
            <person name="Wohlers M.W."/>
            <person name="Guttman D.S."/>
            <person name="Wang P.W."/>
            <person name="Straub C."/>
            <person name="Vanneste J.L."/>
            <person name="Rainey P.B."/>
            <person name="Templeton M.D."/>
        </authorList>
    </citation>
    <scope>NUCLEOTIDE SEQUENCE [LARGE SCALE GENOMIC DNA]</scope>
    <source>
        <strain evidence="6 7">ICMP 18807</strain>
    </source>
</reference>
<evidence type="ECO:0000256" key="3">
    <source>
        <dbReference type="ARBA" id="ARBA00022679"/>
    </source>
</evidence>
<dbReference type="EMBL" id="AOKG01002693">
    <property type="protein sequence ID" value="EPN30104.1"/>
    <property type="molecule type" value="Genomic_DNA"/>
</dbReference>
<evidence type="ECO:0000313" key="7">
    <source>
        <dbReference type="Proteomes" id="UP000015729"/>
    </source>
</evidence>
<dbReference type="InterPro" id="IPR046816">
    <property type="entry name" value="MmeI_Mtase"/>
</dbReference>
<keyword evidence="3" id="KW-0808">Transferase</keyword>
<dbReference type="PATRIC" id="fig|1194404.4.peg.8006"/>
<evidence type="ECO:0000259" key="5">
    <source>
        <dbReference type="Pfam" id="PF20473"/>
    </source>
</evidence>
<gene>
    <name evidence="6" type="ORF">A244_39173</name>
</gene>
<dbReference type="InterPro" id="IPR029063">
    <property type="entry name" value="SAM-dependent_MTases_sf"/>
</dbReference>
<accession>S6TLB8</accession>
<dbReference type="EC" id="2.1.1.72" evidence="1"/>
<protein>
    <recommendedName>
        <fullName evidence="1">site-specific DNA-methyltransferase (adenine-specific)</fullName>
        <ecNumber evidence="1">2.1.1.72</ecNumber>
    </recommendedName>
</protein>
<evidence type="ECO:0000256" key="2">
    <source>
        <dbReference type="ARBA" id="ARBA00022603"/>
    </source>
</evidence>
<dbReference type="Proteomes" id="UP000015729">
    <property type="component" value="Unassembled WGS sequence"/>
</dbReference>
<proteinExistence type="predicted"/>
<dbReference type="Gene3D" id="3.40.50.150">
    <property type="entry name" value="Vaccinia Virus protein VP39"/>
    <property type="match status" value="1"/>
</dbReference>
<keyword evidence="2" id="KW-0489">Methyltransferase</keyword>
<feature type="domain" description="MmeI-like DNA-methyltransferase" evidence="5">
    <location>
        <begin position="124"/>
        <end position="199"/>
    </location>
</feature>
<dbReference type="Pfam" id="PF20473">
    <property type="entry name" value="MmeI_Mtase"/>
    <property type="match status" value="1"/>
</dbReference>
<dbReference type="InterPro" id="IPR050953">
    <property type="entry name" value="N4_N6_ade-DNA_methylase"/>
</dbReference>
<comment type="catalytic activity">
    <reaction evidence="4">
        <text>a 2'-deoxyadenosine in DNA + S-adenosyl-L-methionine = an N(6)-methyl-2'-deoxyadenosine in DNA + S-adenosyl-L-homocysteine + H(+)</text>
        <dbReference type="Rhea" id="RHEA:15197"/>
        <dbReference type="Rhea" id="RHEA-COMP:12418"/>
        <dbReference type="Rhea" id="RHEA-COMP:12419"/>
        <dbReference type="ChEBI" id="CHEBI:15378"/>
        <dbReference type="ChEBI" id="CHEBI:57856"/>
        <dbReference type="ChEBI" id="CHEBI:59789"/>
        <dbReference type="ChEBI" id="CHEBI:90615"/>
        <dbReference type="ChEBI" id="CHEBI:90616"/>
        <dbReference type="EC" id="2.1.1.72"/>
    </reaction>
</comment>
<dbReference type="AlphaFoldDB" id="S6TLB8"/>
<evidence type="ECO:0000313" key="6">
    <source>
        <dbReference type="EMBL" id="EPN30104.1"/>
    </source>
</evidence>
<organism evidence="6 7">
    <name type="scientific">Pseudomonas syringae pv. actinidiae ICMP 18807</name>
    <dbReference type="NCBI Taxonomy" id="1194404"/>
    <lineage>
        <taxon>Bacteria</taxon>
        <taxon>Pseudomonadati</taxon>
        <taxon>Pseudomonadota</taxon>
        <taxon>Gammaproteobacteria</taxon>
        <taxon>Pseudomonadales</taxon>
        <taxon>Pseudomonadaceae</taxon>
        <taxon>Pseudomonas</taxon>
        <taxon>Pseudomonas syringae</taxon>
    </lineage>
</organism>
<dbReference type="PANTHER" id="PTHR33841">
    <property type="entry name" value="DNA METHYLTRANSFERASE YEEA-RELATED"/>
    <property type="match status" value="1"/>
</dbReference>
<dbReference type="GO" id="GO:0009007">
    <property type="term" value="F:site-specific DNA-methyltransferase (adenine-specific) activity"/>
    <property type="evidence" value="ECO:0007669"/>
    <property type="project" value="UniProtKB-EC"/>
</dbReference>
<dbReference type="PANTHER" id="PTHR33841:SF1">
    <property type="entry name" value="DNA METHYLTRANSFERASE A"/>
    <property type="match status" value="1"/>
</dbReference>
<sequence>MVAYFDERPTFEERHYLLDLFAELEKYPVIAELLDHRHNPLSHIPVSADGAKRLIDFFQKIDADSGEILHDFTDLEWDTRFLGDLYQDLSESVRKRYALLQTPEFVESFILDYTLEPAIQTFGLPELRLIDPTCGSGHFLLTTFERVFNQWLKREPGTNTRELAQRALDVVHGIDINPYAIAICRFRLLIAAMKAAGSTKIKDAPSFHFSLACGDSLLHGRRFEWQGQGIQGGLLDEDKKHVYEVEDPEKLERILGQRYHVVVG</sequence>
<comment type="caution">
    <text evidence="6">The sequence shown here is derived from an EMBL/GenBank/DDBJ whole genome shotgun (WGS) entry which is preliminary data.</text>
</comment>